<gene>
    <name evidence="1" type="ORF">CUN61_04975</name>
</gene>
<organism evidence="1 2">
    <name type="scientific">Pseudomonas arsenicoxydans</name>
    <dbReference type="NCBI Taxonomy" id="702115"/>
    <lineage>
        <taxon>Bacteria</taxon>
        <taxon>Pseudomonadati</taxon>
        <taxon>Pseudomonadota</taxon>
        <taxon>Gammaproteobacteria</taxon>
        <taxon>Pseudomonadales</taxon>
        <taxon>Pseudomonadaceae</taxon>
        <taxon>Pseudomonas</taxon>
    </lineage>
</organism>
<dbReference type="RefSeq" id="WP_208670752.1">
    <property type="nucleotide sequence ID" value="NZ_CP024767.1"/>
</dbReference>
<dbReference type="EMBL" id="CP024767">
    <property type="protein sequence ID" value="QAY83360.1"/>
    <property type="molecule type" value="Genomic_DNA"/>
</dbReference>
<accession>A0A4P6G274</accession>
<dbReference type="Proteomes" id="UP000291121">
    <property type="component" value="Chromosome"/>
</dbReference>
<sequence>MRTDLRDHEFPELYRRFLTLFPDKPWLKRVANLQHQVNENPISKFWLWQVNVVAYGLAAFDTHGLEQVEIESWDAVKQAMIFICQILDIHDTAPPDNARMFRGRIRGAISNPDDMRGIRFELGMATHLFRQGCSITWTDEHRGDETFDFLADVPGVGSVEVECKTLSADKGEPIARDIAYAFINRLFPKIEPALPFQGRFLYTISLVFQSNIPKNTTAQATIAAEVAEAIKREEQSVDGVCSIHLQALDLKPLEEGLERDHLLDYSNQMLGYEPAHQVIKDLGEAGYLAVRVQSVVASKLETAVNDLAKRAIRKQLTGNRPACLVMRIERHSGESLEALAEDESNWLATRATKLLKNPAHDHLAAVVFVSAPAVTAVTESSEVEQSKTYIFESQQGNYSLLGLNHLFGVVAKG</sequence>
<proteinExistence type="predicted"/>
<reference evidence="1 2" key="1">
    <citation type="submission" date="2017-11" db="EMBL/GenBank/DDBJ databases">
        <title>Genome sequence of Pseudomonas arsenicoxydans ACM1.</title>
        <authorList>
            <person name="Nascimento F.X."/>
        </authorList>
    </citation>
    <scope>NUCLEOTIDE SEQUENCE [LARGE SCALE GENOMIC DNA]</scope>
    <source>
        <strain evidence="1 2">ACM1</strain>
    </source>
</reference>
<evidence type="ECO:0000313" key="1">
    <source>
        <dbReference type="EMBL" id="QAY83360.1"/>
    </source>
</evidence>
<keyword evidence="2" id="KW-1185">Reference proteome</keyword>
<evidence type="ECO:0000313" key="2">
    <source>
        <dbReference type="Proteomes" id="UP000291121"/>
    </source>
</evidence>
<protein>
    <submittedName>
        <fullName evidence="1">Uncharacterized protein</fullName>
    </submittedName>
</protein>
<name>A0A4P6G274_9PSED</name>
<dbReference type="AlphaFoldDB" id="A0A4P6G274"/>